<dbReference type="GO" id="GO:0005524">
    <property type="term" value="F:ATP binding"/>
    <property type="evidence" value="ECO:0007669"/>
    <property type="project" value="InterPro"/>
</dbReference>
<reference evidence="2 3" key="1">
    <citation type="submission" date="2020-07" db="EMBL/GenBank/DDBJ databases">
        <title>Genomic analyses of the natural microbiome of Caenorhabditis elegans.</title>
        <authorList>
            <person name="Samuel B."/>
        </authorList>
    </citation>
    <scope>NUCLEOTIDE SEQUENCE [LARGE SCALE GENOMIC DNA]</scope>
    <source>
        <strain evidence="2 3">BIGb0408</strain>
    </source>
</reference>
<keyword evidence="3" id="KW-1185">Reference proteome</keyword>
<sequence length="466" mass="52432">MNQEFFAPSTGGTTPFKSVIVGGNATGKTRFIVSLIESFRLLSEARSQHGKFSTVKKKGAITDQLQFKYYINGDLVECIAGDFGVGFTIDGEEASAFDLPLPSRVLAISSTVNDKFPFADSDEDDFYRYCGVRETSNASWTATLSRRTIENLLNIPLRHHHHSLAELFKYLGISPTIEVTFNVNNLKEFHELVADPGLLVLAVHSYSSKSSRLQVQMFRNFSYEDAARACSGLTNKMFSGRKNSITIDLNDTLADHSELYFGINVFRRIGMISDVDLNIQKLHTKRSFGFGHSSSGEAQLLYTFSSLIRHAKPNCLIFIDEPELSLHPSWQIKYVALLKRALGSFPGSHVIIATHSHFIISDLEQETSSLHVFESKDEQLCVKNIEYSTYAWSADHILYDVFDVRSVGNLAFESDLAEALRLISSEPKDHNRLIQLKKKFERLVFNESDPLHRVIKNIAELVDANQ</sequence>
<accession>A0A7Y9XIT2</accession>
<dbReference type="PANTHER" id="PTHR43581">
    <property type="entry name" value="ATP/GTP PHOSPHATASE"/>
    <property type="match status" value="1"/>
</dbReference>
<dbReference type="SUPFAM" id="SSF52540">
    <property type="entry name" value="P-loop containing nucleoside triphosphate hydrolases"/>
    <property type="match status" value="1"/>
</dbReference>
<dbReference type="InterPro" id="IPR027417">
    <property type="entry name" value="P-loop_NTPase"/>
</dbReference>
<evidence type="ECO:0000313" key="2">
    <source>
        <dbReference type="EMBL" id="NYH72073.1"/>
    </source>
</evidence>
<protein>
    <submittedName>
        <fullName evidence="2">AAA15 family ATPase/GTPase</fullName>
    </submittedName>
</protein>
<dbReference type="AlphaFoldDB" id="A0A7Y9XIT2"/>
<organism evidence="2 3">
    <name type="scientific">Phytopseudomonas flavescens</name>
    <dbReference type="NCBI Taxonomy" id="29435"/>
    <lineage>
        <taxon>Bacteria</taxon>
        <taxon>Pseudomonadati</taxon>
        <taxon>Pseudomonadota</taxon>
        <taxon>Gammaproteobacteria</taxon>
        <taxon>Pseudomonadales</taxon>
        <taxon>Pseudomonadaceae</taxon>
        <taxon>Phytopseudomonas</taxon>
    </lineage>
</organism>
<dbReference type="InterPro" id="IPR051396">
    <property type="entry name" value="Bact_Antivir_Def_Nuclease"/>
</dbReference>
<dbReference type="EMBL" id="JACBYV010000001">
    <property type="protein sequence ID" value="NYH72073.1"/>
    <property type="molecule type" value="Genomic_DNA"/>
</dbReference>
<dbReference type="PANTHER" id="PTHR43581:SF2">
    <property type="entry name" value="EXCINUCLEASE ATPASE SUBUNIT"/>
    <property type="match status" value="1"/>
</dbReference>
<evidence type="ECO:0000259" key="1">
    <source>
        <dbReference type="Pfam" id="PF13304"/>
    </source>
</evidence>
<proteinExistence type="predicted"/>
<dbReference type="Proteomes" id="UP000578688">
    <property type="component" value="Unassembled WGS sequence"/>
</dbReference>
<dbReference type="Gene3D" id="3.40.50.300">
    <property type="entry name" value="P-loop containing nucleotide triphosphate hydrolases"/>
    <property type="match status" value="1"/>
</dbReference>
<dbReference type="RefSeq" id="WP_218878443.1">
    <property type="nucleotide sequence ID" value="NZ_JACBYV010000001.1"/>
</dbReference>
<feature type="domain" description="ATPase AAA-type core" evidence="1">
    <location>
        <begin position="292"/>
        <end position="360"/>
    </location>
</feature>
<gene>
    <name evidence="2" type="ORF">FHR27_000683</name>
</gene>
<name>A0A7Y9XIT2_9GAMM</name>
<dbReference type="Pfam" id="PF13304">
    <property type="entry name" value="AAA_21"/>
    <property type="match status" value="1"/>
</dbReference>
<dbReference type="GO" id="GO:0016887">
    <property type="term" value="F:ATP hydrolysis activity"/>
    <property type="evidence" value="ECO:0007669"/>
    <property type="project" value="InterPro"/>
</dbReference>
<dbReference type="InterPro" id="IPR003959">
    <property type="entry name" value="ATPase_AAA_core"/>
</dbReference>
<comment type="caution">
    <text evidence="2">The sequence shown here is derived from an EMBL/GenBank/DDBJ whole genome shotgun (WGS) entry which is preliminary data.</text>
</comment>
<evidence type="ECO:0000313" key="3">
    <source>
        <dbReference type="Proteomes" id="UP000578688"/>
    </source>
</evidence>